<keyword evidence="7" id="KW-1185">Reference proteome</keyword>
<comment type="subcellular location">
    <subcellularLocation>
        <location evidence="1">Nucleus</location>
    </subcellularLocation>
</comment>
<proteinExistence type="inferred from homology"/>
<reference evidence="6" key="1">
    <citation type="journal article" date="2019" name="G3 (Bethesda)">
        <title>Genome Assemblies of Two Rare Opportunistic Yeast Pathogens: Diutina rugosa (syn. Candida rugosa) and Trichomonascus ciferrii (syn. Candida ciferrii).</title>
        <authorList>
            <person name="Mixao V."/>
            <person name="Saus E."/>
            <person name="Hansen A.P."/>
            <person name="Lass-Florl C."/>
            <person name="Gabaldon T."/>
        </authorList>
    </citation>
    <scope>NUCLEOTIDE SEQUENCE</scope>
    <source>
        <strain evidence="6">CBS 4856</strain>
    </source>
</reference>
<dbReference type="EMBL" id="SWFS01000164">
    <property type="protein sequence ID" value="KAA8915423.1"/>
    <property type="molecule type" value="Genomic_DNA"/>
</dbReference>
<evidence type="ECO:0000256" key="3">
    <source>
        <dbReference type="ARBA" id="ARBA00022552"/>
    </source>
</evidence>
<dbReference type="Proteomes" id="UP000761534">
    <property type="component" value="Unassembled WGS sequence"/>
</dbReference>
<name>A0A642VBN8_9ASCO</name>
<dbReference type="InterPro" id="IPR010301">
    <property type="entry name" value="RRP1"/>
</dbReference>
<gene>
    <name evidence="6" type="ORF">TRICI_002413</name>
</gene>
<evidence type="ECO:0000256" key="1">
    <source>
        <dbReference type="ARBA" id="ARBA00004123"/>
    </source>
</evidence>
<evidence type="ECO:0000256" key="5">
    <source>
        <dbReference type="SAM" id="MobiDB-lite"/>
    </source>
</evidence>
<dbReference type="PANTHER" id="PTHR13026:SF0">
    <property type="entry name" value="RIBOSOMAL RNA PROCESSING 1B"/>
    <property type="match status" value="1"/>
</dbReference>
<dbReference type="PANTHER" id="PTHR13026">
    <property type="entry name" value="NNP-1 PROTEIN NOVEL NUCLEAR PROTEIN 1 NOP52"/>
    <property type="match status" value="1"/>
</dbReference>
<organism evidence="6 7">
    <name type="scientific">Trichomonascus ciferrii</name>
    <dbReference type="NCBI Taxonomy" id="44093"/>
    <lineage>
        <taxon>Eukaryota</taxon>
        <taxon>Fungi</taxon>
        <taxon>Dikarya</taxon>
        <taxon>Ascomycota</taxon>
        <taxon>Saccharomycotina</taxon>
        <taxon>Dipodascomycetes</taxon>
        <taxon>Dipodascales</taxon>
        <taxon>Trichomonascaceae</taxon>
        <taxon>Trichomonascus</taxon>
        <taxon>Trichomonascus ciferrii complex</taxon>
    </lineage>
</organism>
<accession>A0A642VBN8</accession>
<keyword evidence="4" id="KW-0539">Nucleus</keyword>
<dbReference type="OrthoDB" id="2019504at2759"/>
<dbReference type="VEuPathDB" id="FungiDB:TRICI_002413"/>
<dbReference type="GO" id="GO:0005634">
    <property type="term" value="C:nucleus"/>
    <property type="evidence" value="ECO:0007669"/>
    <property type="project" value="UniProtKB-SubCell"/>
</dbReference>
<evidence type="ECO:0000256" key="4">
    <source>
        <dbReference type="ARBA" id="ARBA00023242"/>
    </source>
</evidence>
<feature type="compositionally biased region" description="Acidic residues" evidence="5">
    <location>
        <begin position="140"/>
        <end position="156"/>
    </location>
</feature>
<dbReference type="Pfam" id="PF05997">
    <property type="entry name" value="Nop52"/>
    <property type="match status" value="1"/>
</dbReference>
<evidence type="ECO:0000313" key="6">
    <source>
        <dbReference type="EMBL" id="KAA8915423.1"/>
    </source>
</evidence>
<evidence type="ECO:0000313" key="7">
    <source>
        <dbReference type="Proteomes" id="UP000761534"/>
    </source>
</evidence>
<keyword evidence="3" id="KW-0698">rRNA processing</keyword>
<comment type="similarity">
    <text evidence="2">Belongs to the RRP1 family.</text>
</comment>
<comment type="caution">
    <text evidence="6">The sequence shown here is derived from an EMBL/GenBank/DDBJ whole genome shotgun (WGS) entry which is preliminary data.</text>
</comment>
<dbReference type="AlphaFoldDB" id="A0A642VBN8"/>
<dbReference type="GO" id="GO:0030688">
    <property type="term" value="C:preribosome, small subunit precursor"/>
    <property type="evidence" value="ECO:0007669"/>
    <property type="project" value="InterPro"/>
</dbReference>
<protein>
    <submittedName>
        <fullName evidence="6">Uncharacterized protein</fullName>
    </submittedName>
</protein>
<sequence>MAREWDSIDKHRVDKFYLLIRRYVAASLRRLQEESWDQEWLKEYNDLIRQVPLNPHDMKIPNALRLHMFDIYIDEMERVFNESLDEDEQIDATAFPIKTLLEPVYEIVQNSKQKLIRQNGNSYILDDPRLKQWGAVQQDDSSDDDEDDEEEWSGFN</sequence>
<dbReference type="GO" id="GO:0006364">
    <property type="term" value="P:rRNA processing"/>
    <property type="evidence" value="ECO:0007669"/>
    <property type="project" value="UniProtKB-KW"/>
</dbReference>
<feature type="region of interest" description="Disordered" evidence="5">
    <location>
        <begin position="134"/>
        <end position="156"/>
    </location>
</feature>
<evidence type="ECO:0000256" key="2">
    <source>
        <dbReference type="ARBA" id="ARBA00006374"/>
    </source>
</evidence>